<comment type="caution">
    <text evidence="1">The sequence shown here is derived from an EMBL/GenBank/DDBJ whole genome shotgun (WGS) entry which is preliminary data.</text>
</comment>
<gene>
    <name evidence="1" type="ORF">BDR25DRAFT_35778</name>
</gene>
<keyword evidence="2" id="KW-1185">Reference proteome</keyword>
<organism evidence="1 2">
    <name type="scientific">Lindgomyces ingoldianus</name>
    <dbReference type="NCBI Taxonomy" id="673940"/>
    <lineage>
        <taxon>Eukaryota</taxon>
        <taxon>Fungi</taxon>
        <taxon>Dikarya</taxon>
        <taxon>Ascomycota</taxon>
        <taxon>Pezizomycotina</taxon>
        <taxon>Dothideomycetes</taxon>
        <taxon>Pleosporomycetidae</taxon>
        <taxon>Pleosporales</taxon>
        <taxon>Lindgomycetaceae</taxon>
        <taxon>Lindgomyces</taxon>
    </lineage>
</organism>
<evidence type="ECO:0000313" key="2">
    <source>
        <dbReference type="Proteomes" id="UP000799755"/>
    </source>
</evidence>
<dbReference type="Proteomes" id="UP000799755">
    <property type="component" value="Unassembled WGS sequence"/>
</dbReference>
<proteinExistence type="predicted"/>
<dbReference type="EMBL" id="MU003509">
    <property type="protein sequence ID" value="KAF2469951.1"/>
    <property type="molecule type" value="Genomic_DNA"/>
</dbReference>
<reference evidence="1" key="1">
    <citation type="journal article" date="2020" name="Stud. Mycol.">
        <title>101 Dothideomycetes genomes: a test case for predicting lifestyles and emergence of pathogens.</title>
        <authorList>
            <person name="Haridas S."/>
            <person name="Albert R."/>
            <person name="Binder M."/>
            <person name="Bloem J."/>
            <person name="Labutti K."/>
            <person name="Salamov A."/>
            <person name="Andreopoulos B."/>
            <person name="Baker S."/>
            <person name="Barry K."/>
            <person name="Bills G."/>
            <person name="Bluhm B."/>
            <person name="Cannon C."/>
            <person name="Castanera R."/>
            <person name="Culley D."/>
            <person name="Daum C."/>
            <person name="Ezra D."/>
            <person name="Gonzalez J."/>
            <person name="Henrissat B."/>
            <person name="Kuo A."/>
            <person name="Liang C."/>
            <person name="Lipzen A."/>
            <person name="Lutzoni F."/>
            <person name="Magnuson J."/>
            <person name="Mondo S."/>
            <person name="Nolan M."/>
            <person name="Ohm R."/>
            <person name="Pangilinan J."/>
            <person name="Park H.-J."/>
            <person name="Ramirez L."/>
            <person name="Alfaro M."/>
            <person name="Sun H."/>
            <person name="Tritt A."/>
            <person name="Yoshinaga Y."/>
            <person name="Zwiers L.-H."/>
            <person name="Turgeon B."/>
            <person name="Goodwin S."/>
            <person name="Spatafora J."/>
            <person name="Crous P."/>
            <person name="Grigoriev I."/>
        </authorList>
    </citation>
    <scope>NUCLEOTIDE SEQUENCE</scope>
    <source>
        <strain evidence="1">ATCC 200398</strain>
    </source>
</reference>
<sequence>MLKMAIVTHLKLPLATYTSVLISLSLPLVDSSGSSFKTFYCLVQTEGHLVIVGQHLLLFVGFFIFEKGGHRERT</sequence>
<accession>A0ACB6QSP7</accession>
<name>A0ACB6QSP7_9PLEO</name>
<evidence type="ECO:0000313" key="1">
    <source>
        <dbReference type="EMBL" id="KAF2469951.1"/>
    </source>
</evidence>
<protein>
    <submittedName>
        <fullName evidence="1">Uncharacterized protein</fullName>
    </submittedName>
</protein>